<proteinExistence type="predicted"/>
<reference evidence="1 2" key="1">
    <citation type="submission" date="2024-09" db="EMBL/GenBank/DDBJ databases">
        <authorList>
            <person name="Sun Q."/>
            <person name="Mori K."/>
        </authorList>
    </citation>
    <scope>NUCLEOTIDE SEQUENCE [LARGE SCALE GENOMIC DNA]</scope>
    <source>
        <strain evidence="1 2">TBRC 1432</strain>
    </source>
</reference>
<sequence length="149" mass="16558">MIEPDPRFLPDFERLVAEEELDKVAGFRRPIESVDEVPLYSRVSQVAFLDGLAPRARAGQLIAAGAWMLGQIRAELTEMGPGFQCLLVILDGEQLDDDGLVTPAIWYTHREIDLPLVPPSSGLARFAVEVLGRQAKVYDYGMGRVYVDL</sequence>
<keyword evidence="2" id="KW-1185">Reference proteome</keyword>
<dbReference type="Proteomes" id="UP001589810">
    <property type="component" value="Unassembled WGS sequence"/>
</dbReference>
<protein>
    <submittedName>
        <fullName evidence="1">Uncharacterized protein</fullName>
    </submittedName>
</protein>
<organism evidence="1 2">
    <name type="scientific">Kutzneria chonburiensis</name>
    <dbReference type="NCBI Taxonomy" id="1483604"/>
    <lineage>
        <taxon>Bacteria</taxon>
        <taxon>Bacillati</taxon>
        <taxon>Actinomycetota</taxon>
        <taxon>Actinomycetes</taxon>
        <taxon>Pseudonocardiales</taxon>
        <taxon>Pseudonocardiaceae</taxon>
        <taxon>Kutzneria</taxon>
    </lineage>
</organism>
<evidence type="ECO:0000313" key="1">
    <source>
        <dbReference type="EMBL" id="MFC0546052.1"/>
    </source>
</evidence>
<gene>
    <name evidence="1" type="ORF">ACFFH7_31370</name>
</gene>
<dbReference type="EMBL" id="JBHLUD010000011">
    <property type="protein sequence ID" value="MFC0546052.1"/>
    <property type="molecule type" value="Genomic_DNA"/>
</dbReference>
<dbReference type="RefSeq" id="WP_273943407.1">
    <property type="nucleotide sequence ID" value="NZ_CP097263.1"/>
</dbReference>
<evidence type="ECO:0000313" key="2">
    <source>
        <dbReference type="Proteomes" id="UP001589810"/>
    </source>
</evidence>
<accession>A0ABV6N0F0</accession>
<comment type="caution">
    <text evidence="1">The sequence shown here is derived from an EMBL/GenBank/DDBJ whole genome shotgun (WGS) entry which is preliminary data.</text>
</comment>
<name>A0ABV6N0F0_9PSEU</name>